<feature type="region of interest" description="Disordered" evidence="1">
    <location>
        <begin position="196"/>
        <end position="247"/>
    </location>
</feature>
<feature type="compositionally biased region" description="Basic and acidic residues" evidence="1">
    <location>
        <begin position="198"/>
        <end position="208"/>
    </location>
</feature>
<dbReference type="GeneID" id="107480583"/>
<dbReference type="KEGG" id="adu:107480583"/>
<accession>A0A6P4CXV0</accession>
<evidence type="ECO:0000256" key="1">
    <source>
        <dbReference type="SAM" id="MobiDB-lite"/>
    </source>
</evidence>
<feature type="domain" description="Transposase MuDR plant" evidence="2">
    <location>
        <begin position="273"/>
        <end position="337"/>
    </location>
</feature>
<sequence length="439" mass="48375">MRQIITPEEVNSKVLVTRKIMEGKGIMFKGIMQMENLYICSSSTLSDVKNSILQKLGVFGSKLVKKIFYKIPIAVVSSGVQYDTFVLAADEDISVLFHCVRNFLEVRIHELYAKLEVAVDSSGASAPVHSSTAASGASCSVPAIRPSISQVASPSFAADLVQTEAVRSVPFPNQGVQQQAFEGESGRAIVDEVQGFGEPDRVENAMRDDDSDQKPVNIFGDSDDDTGANPHAQQAPSSSGTQQYPPHFSTLNLEALGEHPVGVATIGGSSTEFQIGQSFQSKDEAVLSVKEYSIHRGVEYRVLESDHLKYHGKCKDFGKSCSWLIRISLRARKGTWEVRRYNGPHTCLATSISSDHRQLDYHIIYARIFPLVSADAAVPIKVLQQATEAYYGFKPSYRKVWKAKQKVVAQIYGEWEESYAELPSWMIGVQLTMPGVRPS</sequence>
<reference evidence="3" key="1">
    <citation type="journal article" date="2016" name="Nat. Genet.">
        <title>The genome sequences of Arachis duranensis and Arachis ipaensis, the diploid ancestors of cultivated peanut.</title>
        <authorList>
            <person name="Bertioli D.J."/>
            <person name="Cannon S.B."/>
            <person name="Froenicke L."/>
            <person name="Huang G."/>
            <person name="Farmer A.D."/>
            <person name="Cannon E.K."/>
            <person name="Liu X."/>
            <person name="Gao D."/>
            <person name="Clevenger J."/>
            <person name="Dash S."/>
            <person name="Ren L."/>
            <person name="Moretzsohn M.C."/>
            <person name="Shirasawa K."/>
            <person name="Huang W."/>
            <person name="Vidigal B."/>
            <person name="Abernathy B."/>
            <person name="Chu Y."/>
            <person name="Niederhuth C.E."/>
            <person name="Umale P."/>
            <person name="Araujo A.C."/>
            <person name="Kozik A."/>
            <person name="Kim K.D."/>
            <person name="Burow M.D."/>
            <person name="Varshney R.K."/>
            <person name="Wang X."/>
            <person name="Zhang X."/>
            <person name="Barkley N."/>
            <person name="Guimaraes P.M."/>
            <person name="Isobe S."/>
            <person name="Guo B."/>
            <person name="Liao B."/>
            <person name="Stalker H.T."/>
            <person name="Schmitz R.J."/>
            <person name="Scheffler B.E."/>
            <person name="Leal-Bertioli S.C."/>
            <person name="Xun X."/>
            <person name="Jackson S.A."/>
            <person name="Michelmore R."/>
            <person name="Ozias-Akins P."/>
        </authorList>
    </citation>
    <scope>NUCLEOTIDE SEQUENCE [LARGE SCALE GENOMIC DNA]</scope>
    <source>
        <strain evidence="3">cv. V14167</strain>
    </source>
</reference>
<name>A0A6P4CXV0_ARADU</name>
<protein>
    <submittedName>
        <fullName evidence="4">Uncharacterized protein LOC107480583</fullName>
    </submittedName>
</protein>
<evidence type="ECO:0000313" key="4">
    <source>
        <dbReference type="RefSeq" id="XP_015956224.1"/>
    </source>
</evidence>
<dbReference type="Proteomes" id="UP000515211">
    <property type="component" value="Chromosome 3"/>
</dbReference>
<dbReference type="PANTHER" id="PTHR31973">
    <property type="entry name" value="POLYPROTEIN, PUTATIVE-RELATED"/>
    <property type="match status" value="1"/>
</dbReference>
<dbReference type="AlphaFoldDB" id="A0A6P4CXV0"/>
<dbReference type="RefSeq" id="XP_015956224.1">
    <property type="nucleotide sequence ID" value="XM_016100738.1"/>
</dbReference>
<proteinExistence type="predicted"/>
<organism evidence="3 4">
    <name type="scientific">Arachis duranensis</name>
    <name type="common">Wild peanut</name>
    <dbReference type="NCBI Taxonomy" id="130453"/>
    <lineage>
        <taxon>Eukaryota</taxon>
        <taxon>Viridiplantae</taxon>
        <taxon>Streptophyta</taxon>
        <taxon>Embryophyta</taxon>
        <taxon>Tracheophyta</taxon>
        <taxon>Spermatophyta</taxon>
        <taxon>Magnoliopsida</taxon>
        <taxon>eudicotyledons</taxon>
        <taxon>Gunneridae</taxon>
        <taxon>Pentapetalae</taxon>
        <taxon>rosids</taxon>
        <taxon>fabids</taxon>
        <taxon>Fabales</taxon>
        <taxon>Fabaceae</taxon>
        <taxon>Papilionoideae</taxon>
        <taxon>50 kb inversion clade</taxon>
        <taxon>dalbergioids sensu lato</taxon>
        <taxon>Dalbergieae</taxon>
        <taxon>Pterocarpus clade</taxon>
        <taxon>Arachis</taxon>
    </lineage>
</organism>
<evidence type="ECO:0000259" key="2">
    <source>
        <dbReference type="Pfam" id="PF03108"/>
    </source>
</evidence>
<gene>
    <name evidence="4" type="primary">LOC107480583</name>
</gene>
<dbReference type="PANTHER" id="PTHR31973:SF195">
    <property type="entry name" value="MUDR FAMILY TRANSPOSASE"/>
    <property type="match status" value="1"/>
</dbReference>
<dbReference type="InterPro" id="IPR004332">
    <property type="entry name" value="Transposase_MuDR"/>
</dbReference>
<evidence type="ECO:0000313" key="3">
    <source>
        <dbReference type="Proteomes" id="UP000515211"/>
    </source>
</evidence>
<dbReference type="Pfam" id="PF03108">
    <property type="entry name" value="DBD_Tnp_Mut"/>
    <property type="match status" value="1"/>
</dbReference>
<feature type="compositionally biased region" description="Polar residues" evidence="1">
    <location>
        <begin position="231"/>
        <end position="247"/>
    </location>
</feature>
<reference evidence="4" key="2">
    <citation type="submission" date="2025-08" db="UniProtKB">
        <authorList>
            <consortium name="RefSeq"/>
        </authorList>
    </citation>
    <scope>IDENTIFICATION</scope>
    <source>
        <tissue evidence="4">Whole plant</tissue>
    </source>
</reference>
<keyword evidence="3" id="KW-1185">Reference proteome</keyword>